<dbReference type="EMBL" id="GBRH01170606">
    <property type="protein sequence ID" value="JAE27290.1"/>
    <property type="molecule type" value="Transcribed_RNA"/>
</dbReference>
<reference evidence="1" key="1">
    <citation type="submission" date="2014-09" db="EMBL/GenBank/DDBJ databases">
        <authorList>
            <person name="Magalhaes I.L.F."/>
            <person name="Oliveira U."/>
            <person name="Santos F.R."/>
            <person name="Vidigal T.H.D.A."/>
            <person name="Brescovit A.D."/>
            <person name="Santos A.J."/>
        </authorList>
    </citation>
    <scope>NUCLEOTIDE SEQUENCE</scope>
    <source>
        <tissue evidence="1">Shoot tissue taken approximately 20 cm above the soil surface</tissue>
    </source>
</reference>
<organism evidence="1">
    <name type="scientific">Arundo donax</name>
    <name type="common">Giant reed</name>
    <name type="synonym">Donax arundinaceus</name>
    <dbReference type="NCBI Taxonomy" id="35708"/>
    <lineage>
        <taxon>Eukaryota</taxon>
        <taxon>Viridiplantae</taxon>
        <taxon>Streptophyta</taxon>
        <taxon>Embryophyta</taxon>
        <taxon>Tracheophyta</taxon>
        <taxon>Spermatophyta</taxon>
        <taxon>Magnoliopsida</taxon>
        <taxon>Liliopsida</taxon>
        <taxon>Poales</taxon>
        <taxon>Poaceae</taxon>
        <taxon>PACMAD clade</taxon>
        <taxon>Arundinoideae</taxon>
        <taxon>Arundineae</taxon>
        <taxon>Arundo</taxon>
    </lineage>
</organism>
<accession>A0A0A9GQ64</accession>
<reference evidence="1" key="2">
    <citation type="journal article" date="2015" name="Data Brief">
        <title>Shoot transcriptome of the giant reed, Arundo donax.</title>
        <authorList>
            <person name="Barrero R.A."/>
            <person name="Guerrero F.D."/>
            <person name="Moolhuijzen P."/>
            <person name="Goolsby J.A."/>
            <person name="Tidwell J."/>
            <person name="Bellgard S.E."/>
            <person name="Bellgard M.I."/>
        </authorList>
    </citation>
    <scope>NUCLEOTIDE SEQUENCE</scope>
    <source>
        <tissue evidence="1">Shoot tissue taken approximately 20 cm above the soil surface</tissue>
    </source>
</reference>
<dbReference type="AlphaFoldDB" id="A0A0A9GQ64"/>
<protein>
    <submittedName>
        <fullName evidence="1">Uncharacterized protein</fullName>
    </submittedName>
</protein>
<sequence length="87" mass="10258">MYWNFVGFHGDHSLYFFSTIQKASDECLHPFFVEIFSISAWEISKQRTAVIFRESPATFQSWKNCFIDTAKLHLYRLNPTLRDSLSS</sequence>
<evidence type="ECO:0000313" key="1">
    <source>
        <dbReference type="EMBL" id="JAE27290.1"/>
    </source>
</evidence>
<proteinExistence type="predicted"/>
<name>A0A0A9GQ64_ARUDO</name>